<keyword evidence="1" id="KW-0812">Transmembrane</keyword>
<name>A0A1Z5KF90_FISSO</name>
<organism evidence="2 3">
    <name type="scientific">Fistulifera solaris</name>
    <name type="common">Oleaginous diatom</name>
    <dbReference type="NCBI Taxonomy" id="1519565"/>
    <lineage>
        <taxon>Eukaryota</taxon>
        <taxon>Sar</taxon>
        <taxon>Stramenopiles</taxon>
        <taxon>Ochrophyta</taxon>
        <taxon>Bacillariophyta</taxon>
        <taxon>Bacillariophyceae</taxon>
        <taxon>Bacillariophycidae</taxon>
        <taxon>Naviculales</taxon>
        <taxon>Naviculaceae</taxon>
        <taxon>Fistulifera</taxon>
    </lineage>
</organism>
<dbReference type="Proteomes" id="UP000198406">
    <property type="component" value="Unassembled WGS sequence"/>
</dbReference>
<feature type="transmembrane region" description="Helical" evidence="1">
    <location>
        <begin position="128"/>
        <end position="150"/>
    </location>
</feature>
<evidence type="ECO:0000256" key="1">
    <source>
        <dbReference type="SAM" id="Phobius"/>
    </source>
</evidence>
<dbReference type="EMBL" id="BDSP01000218">
    <property type="protein sequence ID" value="GAX24990.1"/>
    <property type="molecule type" value="Genomic_DNA"/>
</dbReference>
<reference evidence="2 3" key="1">
    <citation type="journal article" date="2015" name="Plant Cell">
        <title>Oil accumulation by the oleaginous diatom Fistulifera solaris as revealed by the genome and transcriptome.</title>
        <authorList>
            <person name="Tanaka T."/>
            <person name="Maeda Y."/>
            <person name="Veluchamy A."/>
            <person name="Tanaka M."/>
            <person name="Abida H."/>
            <person name="Marechal E."/>
            <person name="Bowler C."/>
            <person name="Muto M."/>
            <person name="Sunaga Y."/>
            <person name="Tanaka M."/>
            <person name="Yoshino T."/>
            <person name="Taniguchi T."/>
            <person name="Fukuda Y."/>
            <person name="Nemoto M."/>
            <person name="Matsumoto M."/>
            <person name="Wong P.S."/>
            <person name="Aburatani S."/>
            <person name="Fujibuchi W."/>
        </authorList>
    </citation>
    <scope>NUCLEOTIDE SEQUENCE [LARGE SCALE GENOMIC DNA]</scope>
    <source>
        <strain evidence="2 3">JPCC DA0580</strain>
    </source>
</reference>
<feature type="transmembrane region" description="Helical" evidence="1">
    <location>
        <begin position="181"/>
        <end position="203"/>
    </location>
</feature>
<accession>A0A1Z5KF90</accession>
<dbReference type="InParanoid" id="A0A1Z5KF90"/>
<gene>
    <name evidence="2" type="ORF">FisN_2Lh269</name>
</gene>
<dbReference type="AlphaFoldDB" id="A0A1Z5KF90"/>
<sequence length="266" mass="28775">MVTQTFKKRGLSTAAAAAVLGGVGGLQSALSGLEPGLEFTTALRLSSNNSDILLADQNVDDILNRLGNLPETSVSLWKNLVEVKNWEQSLFATQSVSLTTALLGDANMKQYVTLPRFLTRNKAAVRDLVRLFVPPLIMLESINVALGFFLERLLSEPLAIESVDKLNDLSPADILSSFFELAFLFPVIANLAFLLVVYLSVALPATQIILSDRDDQLAAGVRSACQIAMTKAQGERPGRVVAVLGFLHVNGVARRLNALTVKRNTQ</sequence>
<keyword evidence="3" id="KW-1185">Reference proteome</keyword>
<keyword evidence="1" id="KW-0472">Membrane</keyword>
<evidence type="ECO:0000313" key="2">
    <source>
        <dbReference type="EMBL" id="GAX24990.1"/>
    </source>
</evidence>
<proteinExistence type="predicted"/>
<evidence type="ECO:0000313" key="3">
    <source>
        <dbReference type="Proteomes" id="UP000198406"/>
    </source>
</evidence>
<comment type="caution">
    <text evidence="2">The sequence shown here is derived from an EMBL/GenBank/DDBJ whole genome shotgun (WGS) entry which is preliminary data.</text>
</comment>
<dbReference type="OrthoDB" id="48768at2759"/>
<keyword evidence="1" id="KW-1133">Transmembrane helix</keyword>
<protein>
    <submittedName>
        <fullName evidence="2">Uncharacterized protein</fullName>
    </submittedName>
</protein>